<dbReference type="OrthoDB" id="5244108at2"/>
<dbReference type="AlphaFoldDB" id="A0A2Z6E4W0"/>
<keyword evidence="1 4" id="KW-0413">Isomerase</keyword>
<dbReference type="InterPro" id="IPR001853">
    <property type="entry name" value="DSBA-like_thioredoxin_dom"/>
</dbReference>
<dbReference type="EMBL" id="AP018560">
    <property type="protein sequence ID" value="BBD79539.1"/>
    <property type="molecule type" value="Genomic_DNA"/>
</dbReference>
<dbReference type="SUPFAM" id="SSF52833">
    <property type="entry name" value="Thioredoxin-like"/>
    <property type="match status" value="1"/>
</dbReference>
<dbReference type="Gene3D" id="3.40.30.10">
    <property type="entry name" value="Glutaredoxin"/>
    <property type="match status" value="1"/>
</dbReference>
<protein>
    <recommendedName>
        <fullName evidence="1">2-hydroxychromene-2-carboxylate isomerase</fullName>
        <ecNumber evidence="1">5.99.1.4</ecNumber>
    </recommendedName>
</protein>
<dbReference type="GO" id="GO:0006749">
    <property type="term" value="P:glutathione metabolic process"/>
    <property type="evidence" value="ECO:0007669"/>
    <property type="project" value="TreeGrafter"/>
</dbReference>
<dbReference type="InterPro" id="IPR044087">
    <property type="entry name" value="NahD-like"/>
</dbReference>
<comment type="catalytic activity">
    <reaction evidence="1">
        <text>2-hydroxychromene-2-carboxylate = (3E)-4-(2-hydroxyphenyl)-2-oxobut-3-enoate</text>
        <dbReference type="Rhea" id="RHEA:27401"/>
        <dbReference type="ChEBI" id="CHEBI:59350"/>
        <dbReference type="ChEBI" id="CHEBI:59353"/>
        <dbReference type="EC" id="5.99.1.4"/>
    </reaction>
</comment>
<proteinExistence type="inferred from homology"/>
<comment type="similarity">
    <text evidence="1">Belongs to the GST superfamily. NadH family.</text>
</comment>
<feature type="domain" description="DSBA-like thioredoxin" evidence="3">
    <location>
        <begin position="6"/>
        <end position="188"/>
    </location>
</feature>
<dbReference type="PIRSF" id="PIRSF006386">
    <property type="entry name" value="HCCAis_GSTk"/>
    <property type="match status" value="1"/>
</dbReference>
<dbReference type="GO" id="GO:0004602">
    <property type="term" value="F:glutathione peroxidase activity"/>
    <property type="evidence" value="ECO:0007669"/>
    <property type="project" value="TreeGrafter"/>
</dbReference>
<dbReference type="Proteomes" id="UP000270530">
    <property type="component" value="Chromosome"/>
</dbReference>
<evidence type="ECO:0000256" key="1">
    <source>
        <dbReference type="PIRNR" id="PIRNR006386"/>
    </source>
</evidence>
<dbReference type="EC" id="5.99.1.4" evidence="1"/>
<evidence type="ECO:0000259" key="3">
    <source>
        <dbReference type="Pfam" id="PF01323"/>
    </source>
</evidence>
<dbReference type="GO" id="GO:1901170">
    <property type="term" value="P:naphthalene catabolic process"/>
    <property type="evidence" value="ECO:0007669"/>
    <property type="project" value="InterPro"/>
</dbReference>
<reference evidence="5" key="1">
    <citation type="submission" date="2018-04" db="EMBL/GenBank/DDBJ databases">
        <authorList>
            <person name="Watanabe M."/>
            <person name="Kojima H."/>
        </authorList>
    </citation>
    <scope>NUCLEOTIDE SEQUENCE [LARGE SCALE GENOMIC DNA]</scope>
    <source>
        <strain evidence="5">Dysh456</strain>
    </source>
</reference>
<dbReference type="PANTHER" id="PTHR42943:SF2">
    <property type="entry name" value="GLUTATHIONE S-TRANSFERASE KAPPA 1"/>
    <property type="match status" value="1"/>
</dbReference>
<dbReference type="KEGG" id="rbd:ALSL_0874"/>
<dbReference type="PANTHER" id="PTHR42943">
    <property type="entry name" value="GLUTATHIONE S-TRANSFERASE KAPPA"/>
    <property type="match status" value="1"/>
</dbReference>
<dbReference type="GO" id="GO:0004364">
    <property type="term" value="F:glutathione transferase activity"/>
    <property type="evidence" value="ECO:0007669"/>
    <property type="project" value="TreeGrafter"/>
</dbReference>
<keyword evidence="5" id="KW-1185">Reference proteome</keyword>
<feature type="active site" description="Nucleophile" evidence="2">
    <location>
        <position position="14"/>
    </location>
</feature>
<dbReference type="InterPro" id="IPR014440">
    <property type="entry name" value="HCCAis_GSTk"/>
</dbReference>
<reference evidence="5" key="2">
    <citation type="submission" date="2018-06" db="EMBL/GenBank/DDBJ databases">
        <title>Genome sequence of Rhodanobacteraceae bacterium strain Dysh456.</title>
        <authorList>
            <person name="Fukui M."/>
        </authorList>
    </citation>
    <scope>NUCLEOTIDE SEQUENCE [LARGE SCALE GENOMIC DNA]</scope>
    <source>
        <strain evidence="5">Dysh456</strain>
    </source>
</reference>
<accession>A0A2Z6E4W0</accession>
<dbReference type="RefSeq" id="WP_126536775.1">
    <property type="nucleotide sequence ID" value="NZ_AP018560.1"/>
</dbReference>
<evidence type="ECO:0000313" key="4">
    <source>
        <dbReference type="EMBL" id="BBD79539.1"/>
    </source>
</evidence>
<sequence>MQAVELEIFFNFRSPYCYLASKTMFGLLDAYHARLAWRPLGGWHGRSPPERAKKKVPLARQDVGRFARRLGIPFNPPPPETDPTRAGAASLYAEEAGCLRAYVIETMRAAWGEGRDIGRDEVLRDIAARAGMDADVLLAAADDPERRQRLEEHWARAEQRGVFGVPTFVVGDQLFWGQDRIEFVADHLRELRLARL</sequence>
<dbReference type="GO" id="GO:0018845">
    <property type="term" value="F:2-hydroxychromene-2-carboxylate isomerase activity"/>
    <property type="evidence" value="ECO:0007669"/>
    <property type="project" value="UniProtKB-UniRule"/>
</dbReference>
<evidence type="ECO:0000256" key="2">
    <source>
        <dbReference type="PIRSR" id="PIRSR006386-1"/>
    </source>
</evidence>
<dbReference type="InterPro" id="IPR036249">
    <property type="entry name" value="Thioredoxin-like_sf"/>
</dbReference>
<name>A0A2Z6E4W0_9GAMM</name>
<gene>
    <name evidence="4" type="ORF">ALSL_0874</name>
</gene>
<organism evidence="4 5">
    <name type="scientific">Aerosticca soli</name>
    <dbReference type="NCBI Taxonomy" id="2010829"/>
    <lineage>
        <taxon>Bacteria</taxon>
        <taxon>Pseudomonadati</taxon>
        <taxon>Pseudomonadota</taxon>
        <taxon>Gammaproteobacteria</taxon>
        <taxon>Lysobacterales</taxon>
        <taxon>Rhodanobacteraceae</taxon>
        <taxon>Aerosticca</taxon>
    </lineage>
</organism>
<dbReference type="CDD" id="cd03022">
    <property type="entry name" value="DsbA_HCCA_Iso"/>
    <property type="match status" value="1"/>
</dbReference>
<dbReference type="Pfam" id="PF01323">
    <property type="entry name" value="DSBA"/>
    <property type="match status" value="1"/>
</dbReference>
<dbReference type="InterPro" id="IPR051924">
    <property type="entry name" value="GST_Kappa/NadH"/>
</dbReference>
<evidence type="ECO:0000313" key="5">
    <source>
        <dbReference type="Proteomes" id="UP000270530"/>
    </source>
</evidence>